<keyword evidence="2" id="KW-0812">Transmembrane</keyword>
<keyword evidence="5" id="KW-1185">Reference proteome</keyword>
<feature type="region of interest" description="Disordered" evidence="1">
    <location>
        <begin position="249"/>
        <end position="274"/>
    </location>
</feature>
<keyword evidence="2" id="KW-0472">Membrane</keyword>
<feature type="transmembrane region" description="Helical" evidence="2">
    <location>
        <begin position="20"/>
        <end position="41"/>
    </location>
</feature>
<feature type="domain" description="DUF6534" evidence="3">
    <location>
        <begin position="116"/>
        <end position="201"/>
    </location>
</feature>
<evidence type="ECO:0000313" key="5">
    <source>
        <dbReference type="Proteomes" id="UP000284842"/>
    </source>
</evidence>
<dbReference type="InParanoid" id="A0A409YBM3"/>
<evidence type="ECO:0000313" key="4">
    <source>
        <dbReference type="EMBL" id="PPR00402.1"/>
    </source>
</evidence>
<dbReference type="PANTHER" id="PTHR40465">
    <property type="entry name" value="CHROMOSOME 1, WHOLE GENOME SHOTGUN SEQUENCE"/>
    <property type="match status" value="1"/>
</dbReference>
<dbReference type="Proteomes" id="UP000284842">
    <property type="component" value="Unassembled WGS sequence"/>
</dbReference>
<gene>
    <name evidence="4" type="ORF">CVT24_004480</name>
</gene>
<sequence>MDSLGKGPSTILDPTYGSLLVGVIIAAMFQGMLMVQAYNYYENFPSDRMKNKVVVFLVLIWTFSRRNVWITLGLLILALAPVILEIHITTLIVKDTSVAEYERNKTETMALFIATAIADISIAGVMCYYLQREESAFEVTRSVVSKALHIVVGSGLATSLIAIGSLILYISVKNTFYFISLHFQLGRTYTNALLLTLNARHQMRQMLGETYRSNRSNQLELGVVSNGRGTVKDVENIVCLVQKTTVTDQLPDSKSDPRVSNVGSRGHGYHGFMSDKGRNQISFVDVN</sequence>
<dbReference type="EMBL" id="NHTK01001312">
    <property type="protein sequence ID" value="PPR00402.1"/>
    <property type="molecule type" value="Genomic_DNA"/>
</dbReference>
<feature type="transmembrane region" description="Helical" evidence="2">
    <location>
        <begin position="150"/>
        <end position="170"/>
    </location>
</feature>
<dbReference type="InterPro" id="IPR045339">
    <property type="entry name" value="DUF6534"/>
</dbReference>
<reference evidence="4 5" key="1">
    <citation type="journal article" date="2018" name="Evol. Lett.">
        <title>Horizontal gene cluster transfer increased hallucinogenic mushroom diversity.</title>
        <authorList>
            <person name="Reynolds H.T."/>
            <person name="Vijayakumar V."/>
            <person name="Gluck-Thaler E."/>
            <person name="Korotkin H.B."/>
            <person name="Matheny P.B."/>
            <person name="Slot J.C."/>
        </authorList>
    </citation>
    <scope>NUCLEOTIDE SEQUENCE [LARGE SCALE GENOMIC DNA]</scope>
    <source>
        <strain evidence="4 5">2629</strain>
    </source>
</reference>
<feature type="transmembrane region" description="Helical" evidence="2">
    <location>
        <begin position="68"/>
        <end position="88"/>
    </location>
</feature>
<feature type="transmembrane region" description="Helical" evidence="2">
    <location>
        <begin position="108"/>
        <end position="130"/>
    </location>
</feature>
<accession>A0A409YBM3</accession>
<protein>
    <recommendedName>
        <fullName evidence="3">DUF6534 domain-containing protein</fullName>
    </recommendedName>
</protein>
<evidence type="ECO:0000256" key="2">
    <source>
        <dbReference type="SAM" id="Phobius"/>
    </source>
</evidence>
<name>A0A409YBM3_9AGAR</name>
<organism evidence="4 5">
    <name type="scientific">Panaeolus cyanescens</name>
    <dbReference type="NCBI Taxonomy" id="181874"/>
    <lineage>
        <taxon>Eukaryota</taxon>
        <taxon>Fungi</taxon>
        <taxon>Dikarya</taxon>
        <taxon>Basidiomycota</taxon>
        <taxon>Agaricomycotina</taxon>
        <taxon>Agaricomycetes</taxon>
        <taxon>Agaricomycetidae</taxon>
        <taxon>Agaricales</taxon>
        <taxon>Agaricineae</taxon>
        <taxon>Galeropsidaceae</taxon>
        <taxon>Panaeolus</taxon>
    </lineage>
</organism>
<dbReference type="PANTHER" id="PTHR40465:SF1">
    <property type="entry name" value="DUF6534 DOMAIN-CONTAINING PROTEIN"/>
    <property type="match status" value="1"/>
</dbReference>
<dbReference type="STRING" id="181874.A0A409YBM3"/>
<dbReference type="AlphaFoldDB" id="A0A409YBM3"/>
<comment type="caution">
    <text evidence="4">The sequence shown here is derived from an EMBL/GenBank/DDBJ whole genome shotgun (WGS) entry which is preliminary data.</text>
</comment>
<keyword evidence="2" id="KW-1133">Transmembrane helix</keyword>
<evidence type="ECO:0000256" key="1">
    <source>
        <dbReference type="SAM" id="MobiDB-lite"/>
    </source>
</evidence>
<dbReference type="OrthoDB" id="3053610at2759"/>
<dbReference type="Pfam" id="PF20152">
    <property type="entry name" value="DUF6534"/>
    <property type="match status" value="1"/>
</dbReference>
<evidence type="ECO:0000259" key="3">
    <source>
        <dbReference type="Pfam" id="PF20152"/>
    </source>
</evidence>
<proteinExistence type="predicted"/>